<gene>
    <name evidence="2" type="ORF">L3Y34_019731</name>
    <name evidence="3" type="ORF">L5515_015821</name>
</gene>
<accession>A0AAE9EJU3</accession>
<protein>
    <submittedName>
        <fullName evidence="3">Uncharacterized protein</fullName>
    </submittedName>
</protein>
<dbReference type="Proteomes" id="UP000827892">
    <property type="component" value="Chromosome II"/>
</dbReference>
<sequence length="161" mass="18475">MAAAAPARQEREIPNLDWYLGLDEEDDIVIGDFIQRLMMNRDPRERIQIPHPRVFGELPRTAPRPAQPITNPFAPTPRQIRLRQEAKDALRNIIPIREGPVQKAAIDKKKQTVKKPAAKKTPVKKISKKKTANKKTAVKVTKRKPVTTRRTIPTRRSSRRI</sequence>
<proteinExistence type="predicted"/>
<dbReference type="EMBL" id="CP092621">
    <property type="protein sequence ID" value="UMM20612.1"/>
    <property type="molecule type" value="Genomic_DNA"/>
</dbReference>
<evidence type="ECO:0000313" key="3">
    <source>
        <dbReference type="EMBL" id="UMM20612.1"/>
    </source>
</evidence>
<feature type="compositionally biased region" description="Basic residues" evidence="1">
    <location>
        <begin position="111"/>
        <end position="161"/>
    </location>
</feature>
<organism evidence="3 5">
    <name type="scientific">Caenorhabditis briggsae</name>
    <dbReference type="NCBI Taxonomy" id="6238"/>
    <lineage>
        <taxon>Eukaryota</taxon>
        <taxon>Metazoa</taxon>
        <taxon>Ecdysozoa</taxon>
        <taxon>Nematoda</taxon>
        <taxon>Chromadorea</taxon>
        <taxon>Rhabditida</taxon>
        <taxon>Rhabditina</taxon>
        <taxon>Rhabditomorpha</taxon>
        <taxon>Rhabditoidea</taxon>
        <taxon>Rhabditidae</taxon>
        <taxon>Peloderinae</taxon>
        <taxon>Caenorhabditis</taxon>
    </lineage>
</organism>
<name>A0AAE9EJU3_CAEBR</name>
<evidence type="ECO:0000313" key="2">
    <source>
        <dbReference type="EMBL" id="ULU08718.1"/>
    </source>
</evidence>
<evidence type="ECO:0000313" key="5">
    <source>
        <dbReference type="Proteomes" id="UP000829354"/>
    </source>
</evidence>
<evidence type="ECO:0000256" key="1">
    <source>
        <dbReference type="SAM" id="MobiDB-lite"/>
    </source>
</evidence>
<reference evidence="2 4" key="2">
    <citation type="submission" date="2022-05" db="EMBL/GenBank/DDBJ databases">
        <title>Chromosome-level reference genomes for two strains of Caenorhabditis briggsae: an improved platform for comparative genomics.</title>
        <authorList>
            <person name="Stevens L."/>
            <person name="Andersen E.C."/>
        </authorList>
    </citation>
    <scope>NUCLEOTIDE SEQUENCE [LARGE SCALE GENOMIC DNA]</scope>
    <source>
        <strain evidence="2">QX1410_ONT</strain>
        <tissue evidence="2">Whole-organism</tissue>
    </source>
</reference>
<evidence type="ECO:0000313" key="4">
    <source>
        <dbReference type="Proteomes" id="UP000827892"/>
    </source>
</evidence>
<dbReference type="Proteomes" id="UP000829354">
    <property type="component" value="Chromosome II"/>
</dbReference>
<reference evidence="3 5" key="1">
    <citation type="submission" date="2022-04" db="EMBL/GenBank/DDBJ databases">
        <title>Chromosome-level reference genomes for two strains of Caenorhabditis briggsae: an improved platform for comparative genomics.</title>
        <authorList>
            <person name="Stevens L."/>
            <person name="Andersen E."/>
        </authorList>
    </citation>
    <scope>NUCLEOTIDE SEQUENCE [LARGE SCALE GENOMIC DNA]</scope>
    <source>
        <strain evidence="3">VX34</strain>
        <tissue evidence="3">Whole-organism</tissue>
    </source>
</reference>
<dbReference type="AlphaFoldDB" id="A0AAE9EJU3"/>
<feature type="region of interest" description="Disordered" evidence="1">
    <location>
        <begin position="55"/>
        <end position="76"/>
    </location>
</feature>
<dbReference type="EMBL" id="CP090892">
    <property type="protein sequence ID" value="ULU08718.1"/>
    <property type="molecule type" value="Genomic_DNA"/>
</dbReference>
<keyword evidence="5" id="KW-1185">Reference proteome</keyword>
<feature type="region of interest" description="Disordered" evidence="1">
    <location>
        <begin position="105"/>
        <end position="161"/>
    </location>
</feature>